<proteinExistence type="predicted"/>
<reference evidence="2" key="1">
    <citation type="journal article" date="2020" name="Microb. Genom.">
        <title>Genetic diversity of clinical and environmental Mucorales isolates obtained from an investigation of mucormycosis cases among solid organ transplant recipients.</title>
        <authorList>
            <person name="Nguyen M.H."/>
            <person name="Kaul D."/>
            <person name="Muto C."/>
            <person name="Cheng S.J."/>
            <person name="Richter R.A."/>
            <person name="Bruno V.M."/>
            <person name="Liu G."/>
            <person name="Beyhan S."/>
            <person name="Sundermann A.J."/>
            <person name="Mounaud S."/>
            <person name="Pasculle A.W."/>
            <person name="Nierman W.C."/>
            <person name="Driscoll E."/>
            <person name="Cumbie R."/>
            <person name="Clancy C.J."/>
            <person name="Dupont C.L."/>
        </authorList>
    </citation>
    <scope>NUCLEOTIDE SEQUENCE</scope>
    <source>
        <strain evidence="2">GL11</strain>
    </source>
</reference>
<dbReference type="EMBL" id="JAANQT010001278">
    <property type="protein sequence ID" value="KAG1305803.1"/>
    <property type="molecule type" value="Genomic_DNA"/>
</dbReference>
<dbReference type="Gene3D" id="1.10.30.50">
    <property type="match status" value="1"/>
</dbReference>
<evidence type="ECO:0000313" key="3">
    <source>
        <dbReference type="Proteomes" id="UP000716291"/>
    </source>
</evidence>
<accession>A0A9P6X5K3</accession>
<organism evidence="2 3">
    <name type="scientific">Rhizopus oryzae</name>
    <name type="common">Mucormycosis agent</name>
    <name type="synonym">Rhizopus arrhizus var. delemar</name>
    <dbReference type="NCBI Taxonomy" id="64495"/>
    <lineage>
        <taxon>Eukaryota</taxon>
        <taxon>Fungi</taxon>
        <taxon>Fungi incertae sedis</taxon>
        <taxon>Mucoromycota</taxon>
        <taxon>Mucoromycotina</taxon>
        <taxon>Mucoromycetes</taxon>
        <taxon>Mucorales</taxon>
        <taxon>Mucorineae</taxon>
        <taxon>Rhizopodaceae</taxon>
        <taxon>Rhizopus</taxon>
    </lineage>
</organism>
<dbReference type="Proteomes" id="UP000716291">
    <property type="component" value="Unassembled WGS sequence"/>
</dbReference>
<protein>
    <submittedName>
        <fullName evidence="2">Uncharacterized protein</fullName>
    </submittedName>
</protein>
<dbReference type="AlphaFoldDB" id="A0A9P6X5K3"/>
<gene>
    <name evidence="2" type="ORF">G6F64_008088</name>
</gene>
<feature type="region of interest" description="Disordered" evidence="1">
    <location>
        <begin position="23"/>
        <end position="45"/>
    </location>
</feature>
<evidence type="ECO:0000256" key="1">
    <source>
        <dbReference type="SAM" id="MobiDB-lite"/>
    </source>
</evidence>
<feature type="compositionally biased region" description="Low complexity" evidence="1">
    <location>
        <begin position="31"/>
        <end position="45"/>
    </location>
</feature>
<keyword evidence="3" id="KW-1185">Reference proteome</keyword>
<dbReference type="OrthoDB" id="2230840at2759"/>
<evidence type="ECO:0000313" key="2">
    <source>
        <dbReference type="EMBL" id="KAG1305803.1"/>
    </source>
</evidence>
<sequence>MILHNTSKDGVIIDSDTKLMDASDEDEEIYTTAPNSPTTHTTTVTSEPQVSLGINDRFNAFKVSNKPSKTLDTYKTVSERGLFKHKLTKPVSHKNIPCYRDQSDLRFRIIDGPCPFYEKGKKKTFEVYTYDYTHVDHLNISENEFYEPFTDQWLKLKRDEYFKNLRLRLDDFCIECETPITIQCKGQILRAEIIKRRKRGPICMLCYKLIGSASTLNEEIEILEYLLNGNLSPKEEIPQGLTPETILNMFYSRTRQIKKRSSRVKSDISSAGCVELLMLVNKSSMRCAVTNSKIFLSLPSEHMRYWALTFDHILPLSIASERYSDGSHVDNLQVMCTLMNNVKGDCLNQPFLNWWARFKQAKLNGFFKL</sequence>
<comment type="caution">
    <text evidence="2">The sequence shown here is derived from an EMBL/GenBank/DDBJ whole genome shotgun (WGS) entry which is preliminary data.</text>
</comment>
<name>A0A9P6X5K3_RHIOR</name>